<dbReference type="FunFam" id="2.40.110.10:FF:000002">
    <property type="entry name" value="Acyl-CoA dehydrogenase fadE12"/>
    <property type="match status" value="1"/>
</dbReference>
<organism evidence="11">
    <name type="scientific">Desulfacinum infernum</name>
    <dbReference type="NCBI Taxonomy" id="35837"/>
    <lineage>
        <taxon>Bacteria</taxon>
        <taxon>Pseudomonadati</taxon>
        <taxon>Thermodesulfobacteriota</taxon>
        <taxon>Syntrophobacteria</taxon>
        <taxon>Syntrophobacterales</taxon>
        <taxon>Syntrophobacteraceae</taxon>
        <taxon>Desulfacinum</taxon>
    </lineage>
</organism>
<protein>
    <submittedName>
        <fullName evidence="11">Acyl-CoA dehydrogenase</fullName>
    </submittedName>
</protein>
<evidence type="ECO:0000256" key="1">
    <source>
        <dbReference type="ARBA" id="ARBA00001974"/>
    </source>
</evidence>
<feature type="domain" description="Acyl-CoA dehydrogenase/oxidase N-terminal" evidence="10">
    <location>
        <begin position="7"/>
        <end position="117"/>
    </location>
</feature>
<keyword evidence="6 7" id="KW-0560">Oxidoreductase</keyword>
<dbReference type="SUPFAM" id="SSF56645">
    <property type="entry name" value="Acyl-CoA dehydrogenase NM domain-like"/>
    <property type="match status" value="1"/>
</dbReference>
<proteinExistence type="inferred from homology"/>
<evidence type="ECO:0000256" key="5">
    <source>
        <dbReference type="ARBA" id="ARBA00022827"/>
    </source>
</evidence>
<keyword evidence="4 7" id="KW-0285">Flavoprotein</keyword>
<sequence>MADLYREEHHIFREAFRRFVERQVSPFIEQWEENGIVSRDVWRAMGEAGFLCPWVPEAYGGSGADFLYSVIIAEELAKAGAVSLMAPLHSDIVAPYIAALGTEEQKRRWLPGAARGEIILAVAMTEPNTGSDLAAIRTRAEKDGDHWVINGQKTFISNGILADLVIVACRTGSSDSGAKGISLIGVERGAPGFHRGRNLKKMGLHAQDTAELIFDDCRVPAENLLGQLNRGFYHMMDHLQQERLMACIMAQAMAEAMLAMTIEYARGRTAFGRPIASFQHNAFKIVDMVTEVKLGRTFLDRLIADHMAGKEIVADVSMGKAWIAEMANRVAYQCVQLHGGYGYMEEYPISRFYRDVRPIPIFAGTTEVMKLIVAKRLQLI</sequence>
<dbReference type="FunFam" id="1.10.540.10:FF:000009">
    <property type="entry name" value="Probable acyl-CoA dehydrogenase"/>
    <property type="match status" value="1"/>
</dbReference>
<evidence type="ECO:0000256" key="3">
    <source>
        <dbReference type="ARBA" id="ARBA00011881"/>
    </source>
</evidence>
<dbReference type="PANTHER" id="PTHR43884">
    <property type="entry name" value="ACYL-COA DEHYDROGENASE"/>
    <property type="match status" value="1"/>
</dbReference>
<comment type="caution">
    <text evidence="11">The sequence shown here is derived from an EMBL/GenBank/DDBJ whole genome shotgun (WGS) entry which is preliminary data.</text>
</comment>
<dbReference type="InterPro" id="IPR037069">
    <property type="entry name" value="AcylCoA_DH/ox_N_sf"/>
</dbReference>
<name>A0A831ZRH0_9BACT</name>
<dbReference type="Pfam" id="PF00441">
    <property type="entry name" value="Acyl-CoA_dh_1"/>
    <property type="match status" value="1"/>
</dbReference>
<dbReference type="InterPro" id="IPR006091">
    <property type="entry name" value="Acyl-CoA_Oxase/DH_mid-dom"/>
</dbReference>
<evidence type="ECO:0000256" key="2">
    <source>
        <dbReference type="ARBA" id="ARBA00009347"/>
    </source>
</evidence>
<dbReference type="SUPFAM" id="SSF47203">
    <property type="entry name" value="Acyl-CoA dehydrogenase C-terminal domain-like"/>
    <property type="match status" value="1"/>
</dbReference>
<evidence type="ECO:0000259" key="9">
    <source>
        <dbReference type="Pfam" id="PF02770"/>
    </source>
</evidence>
<dbReference type="InterPro" id="IPR013786">
    <property type="entry name" value="AcylCoA_DH/ox_N"/>
</dbReference>
<evidence type="ECO:0000256" key="6">
    <source>
        <dbReference type="ARBA" id="ARBA00023002"/>
    </source>
</evidence>
<dbReference type="Pfam" id="PF02770">
    <property type="entry name" value="Acyl-CoA_dh_M"/>
    <property type="match status" value="1"/>
</dbReference>
<comment type="similarity">
    <text evidence="2 7">Belongs to the acyl-CoA dehydrogenase family.</text>
</comment>
<dbReference type="PANTHER" id="PTHR43884:SF12">
    <property type="entry name" value="ISOVALERYL-COA DEHYDROGENASE, MITOCHONDRIAL-RELATED"/>
    <property type="match status" value="1"/>
</dbReference>
<gene>
    <name evidence="11" type="ORF">ENS06_05805</name>
</gene>
<comment type="subunit">
    <text evidence="3">Homotetramer.</text>
</comment>
<dbReference type="Pfam" id="PF02771">
    <property type="entry name" value="Acyl-CoA_dh_N"/>
    <property type="match status" value="1"/>
</dbReference>
<dbReference type="GO" id="GO:0003995">
    <property type="term" value="F:acyl-CoA dehydrogenase activity"/>
    <property type="evidence" value="ECO:0007669"/>
    <property type="project" value="InterPro"/>
</dbReference>
<evidence type="ECO:0000256" key="4">
    <source>
        <dbReference type="ARBA" id="ARBA00022630"/>
    </source>
</evidence>
<dbReference type="InterPro" id="IPR009100">
    <property type="entry name" value="AcylCoA_DH/oxidase_NM_dom_sf"/>
</dbReference>
<evidence type="ECO:0000313" key="11">
    <source>
        <dbReference type="EMBL" id="HFK96824.1"/>
    </source>
</evidence>
<evidence type="ECO:0000259" key="10">
    <source>
        <dbReference type="Pfam" id="PF02771"/>
    </source>
</evidence>
<dbReference type="EMBL" id="DSTK01000016">
    <property type="protein sequence ID" value="HFK96824.1"/>
    <property type="molecule type" value="Genomic_DNA"/>
</dbReference>
<keyword evidence="5 7" id="KW-0274">FAD</keyword>
<dbReference type="Gene3D" id="1.10.540.10">
    <property type="entry name" value="Acyl-CoA dehydrogenase/oxidase, N-terminal domain"/>
    <property type="match status" value="1"/>
</dbReference>
<reference evidence="11" key="1">
    <citation type="journal article" date="2020" name="mSystems">
        <title>Genome- and Community-Level Interaction Insights into Carbon Utilization and Element Cycling Functions of Hydrothermarchaeota in Hydrothermal Sediment.</title>
        <authorList>
            <person name="Zhou Z."/>
            <person name="Liu Y."/>
            <person name="Xu W."/>
            <person name="Pan J."/>
            <person name="Luo Z.H."/>
            <person name="Li M."/>
        </authorList>
    </citation>
    <scope>NUCLEOTIDE SEQUENCE [LARGE SCALE GENOMIC DNA]</scope>
    <source>
        <strain evidence="11">SpSt-456</strain>
    </source>
</reference>
<dbReference type="Gene3D" id="1.20.140.10">
    <property type="entry name" value="Butyryl-CoA Dehydrogenase, subunit A, domain 3"/>
    <property type="match status" value="1"/>
</dbReference>
<feature type="domain" description="Acyl-CoA oxidase/dehydrogenase middle" evidence="9">
    <location>
        <begin position="121"/>
        <end position="217"/>
    </location>
</feature>
<dbReference type="FunFam" id="1.20.140.10:FF:000001">
    <property type="entry name" value="Acyl-CoA dehydrogenase"/>
    <property type="match status" value="1"/>
</dbReference>
<evidence type="ECO:0000256" key="7">
    <source>
        <dbReference type="RuleBase" id="RU362125"/>
    </source>
</evidence>
<dbReference type="PROSITE" id="PS00073">
    <property type="entry name" value="ACYL_COA_DH_2"/>
    <property type="match status" value="1"/>
</dbReference>
<dbReference type="GO" id="GO:0050660">
    <property type="term" value="F:flavin adenine dinucleotide binding"/>
    <property type="evidence" value="ECO:0007669"/>
    <property type="project" value="InterPro"/>
</dbReference>
<dbReference type="InterPro" id="IPR046373">
    <property type="entry name" value="Acyl-CoA_Oxase/DH_mid-dom_sf"/>
</dbReference>
<feature type="domain" description="Acyl-CoA dehydrogenase/oxidase C-terminal" evidence="8">
    <location>
        <begin position="229"/>
        <end position="377"/>
    </location>
</feature>
<accession>A0A831ZRH0</accession>
<evidence type="ECO:0000259" key="8">
    <source>
        <dbReference type="Pfam" id="PF00441"/>
    </source>
</evidence>
<dbReference type="InterPro" id="IPR006089">
    <property type="entry name" value="Acyl-CoA_DH_CS"/>
</dbReference>
<dbReference type="AlphaFoldDB" id="A0A831ZRH0"/>
<comment type="cofactor">
    <cofactor evidence="1 7">
        <name>FAD</name>
        <dbReference type="ChEBI" id="CHEBI:57692"/>
    </cofactor>
</comment>
<dbReference type="Gene3D" id="2.40.110.10">
    <property type="entry name" value="Butyryl-CoA Dehydrogenase, subunit A, domain 2"/>
    <property type="match status" value="1"/>
</dbReference>
<dbReference type="InterPro" id="IPR009075">
    <property type="entry name" value="AcylCo_DH/oxidase_C"/>
</dbReference>
<dbReference type="InterPro" id="IPR036250">
    <property type="entry name" value="AcylCo_DH-like_C"/>
</dbReference>